<accession>A0A2N3IMQ6</accession>
<comment type="caution">
    <text evidence="1">The sequence shown here is derived from an EMBL/GenBank/DDBJ whole genome shotgun (WGS) entry which is preliminary data.</text>
</comment>
<dbReference type="Proteomes" id="UP000233526">
    <property type="component" value="Unassembled WGS sequence"/>
</dbReference>
<protein>
    <submittedName>
        <fullName evidence="1">Uncharacterized protein</fullName>
    </submittedName>
</protein>
<evidence type="ECO:0000313" key="1">
    <source>
        <dbReference type="EMBL" id="PKQ72026.1"/>
    </source>
</evidence>
<organism evidence="1 2">
    <name type="scientific">Aeromonas sobria</name>
    <dbReference type="NCBI Taxonomy" id="646"/>
    <lineage>
        <taxon>Bacteria</taxon>
        <taxon>Pseudomonadati</taxon>
        <taxon>Pseudomonadota</taxon>
        <taxon>Gammaproteobacteria</taxon>
        <taxon>Aeromonadales</taxon>
        <taxon>Aeromonadaceae</taxon>
        <taxon>Aeromonas</taxon>
    </lineage>
</organism>
<name>A0A2N3IMQ6_AERSO</name>
<dbReference type="EMBL" id="LJZX01000078">
    <property type="protein sequence ID" value="PKQ72026.1"/>
    <property type="molecule type" value="Genomic_DNA"/>
</dbReference>
<proteinExistence type="predicted"/>
<gene>
    <name evidence="1" type="ORF">AOX56_06715</name>
</gene>
<evidence type="ECO:0000313" key="2">
    <source>
        <dbReference type="Proteomes" id="UP000233526"/>
    </source>
</evidence>
<sequence>MEQARKWCAWMLGVPLWAAQAGADELWLVELEHSDGIRLQFQGAEVEQGSAAVWRQGVVWDQPLKPGDRLALLVADGVATRIELLAARAPLANQPWQRAQDRLQSFDKRQLTLATLGTVPFNSEVRWVNGSAADLHAGSELVLIRSADGILRGIEVINPEE</sequence>
<reference evidence="1 2" key="1">
    <citation type="journal article" date="2017" name="Front. Microbiol.">
        <title>Strong Genomic and Phenotypic Heterogeneity in the Aeromonas sobria Species Complex.</title>
        <authorList>
            <person name="Gauthier J."/>
            <person name="Vincent A.T."/>
            <person name="Charette S.J."/>
            <person name="Derome N."/>
        </authorList>
    </citation>
    <scope>NUCLEOTIDE SEQUENCE [LARGE SCALE GENOMIC DNA]</scope>
    <source>
        <strain evidence="1 2">JF2635</strain>
    </source>
</reference>
<dbReference type="AlphaFoldDB" id="A0A2N3IMQ6"/>
<dbReference type="RefSeq" id="WP_101320658.1">
    <property type="nucleotide sequence ID" value="NZ_CAWNSS010000078.1"/>
</dbReference>